<keyword evidence="2 7" id="KW-0732">Signal</keyword>
<dbReference type="GO" id="GO:0009279">
    <property type="term" value="C:cell outer membrane"/>
    <property type="evidence" value="ECO:0007669"/>
    <property type="project" value="UniProtKB-SubCell"/>
</dbReference>
<keyword evidence="5" id="KW-0813">Transport</keyword>
<dbReference type="Gene3D" id="1.25.40.10">
    <property type="entry name" value="Tetratricopeptide repeat domain"/>
    <property type="match status" value="1"/>
</dbReference>
<dbReference type="OrthoDB" id="9775455at2"/>
<feature type="domain" description="Type II/III secretion system secretin-like" evidence="8">
    <location>
        <begin position="421"/>
        <end position="582"/>
    </location>
</feature>
<reference evidence="10 11" key="1">
    <citation type="submission" date="2018-05" db="EMBL/GenBank/DDBJ databases">
        <title>Rhodoferax soyangensis sp.nov., isolated from an oligotrophic freshwater lake.</title>
        <authorList>
            <person name="Park M."/>
        </authorList>
    </citation>
    <scope>NUCLEOTIDE SEQUENCE [LARGE SCALE GENOMIC DNA]</scope>
    <source>
        <strain evidence="10 11">IMCC26218</strain>
    </source>
</reference>
<feature type="signal peptide" evidence="7">
    <location>
        <begin position="1"/>
        <end position="30"/>
    </location>
</feature>
<comment type="similarity">
    <text evidence="4">Belongs to the bacterial secretin family.</text>
</comment>
<keyword evidence="3" id="KW-0472">Membrane</keyword>
<feature type="chain" id="PRO_5017611751" evidence="7">
    <location>
        <begin position="31"/>
        <end position="694"/>
    </location>
</feature>
<dbReference type="Proteomes" id="UP000260665">
    <property type="component" value="Unassembled WGS sequence"/>
</dbReference>
<evidence type="ECO:0000256" key="3">
    <source>
        <dbReference type="ARBA" id="ARBA00023136"/>
    </source>
</evidence>
<feature type="region of interest" description="Disordered" evidence="6">
    <location>
        <begin position="672"/>
        <end position="694"/>
    </location>
</feature>
<dbReference type="InterPro" id="IPR004846">
    <property type="entry name" value="T2SS/T3SS_dom"/>
</dbReference>
<evidence type="ECO:0000256" key="2">
    <source>
        <dbReference type="ARBA" id="ARBA00022729"/>
    </source>
</evidence>
<keyword evidence="11" id="KW-1185">Reference proteome</keyword>
<dbReference type="InterPro" id="IPR005644">
    <property type="entry name" value="NolW-like"/>
</dbReference>
<accession>A0A3E1R8U6</accession>
<sequence length="694" mass="74752">MRKRQLKTVPHSLALITCACLLLLSGCASNTAVRDSKQLFAEGRVEEGVLQLERATREFPEDHEVRAEYFRQRDTAANQLLVAADAERAARRTAQAQALYRRVQAFDANNPRAREGLADLVVQQRLEASVQEASKLIDANNATAAERLLRAVVAESPNHSQARAMLSGLRDKAARAEVAAPTLKSSFSKPLTLEFRDTPLKTVFEVMARSSGLNFVLDKDVRSDTKITIFVRDTSMDDLLKLILTTNQLERKVLNENSVLIYPNTPVKAKDYVDLVTRSFYLANADVKQAQALVRLIVKTKDIFMDEKLNLLVIKDTPDAVRLAEQLIASLDIAEPEVMLDVEVLELSRSKLRELGLRFPDQVGYGLLTPSTNSTIVNGSVSQSSTTLGGGLAAGYIDLNNAAGLTAFVANPGLMLNLKNQVGDGNMLANPRIRVKNREKAKIHIGDKLPVFTTTSTANVGVSASVSFLDVGLKLDVEPNVYLDDEVGIKVGLEVSSIVKEISGPAGSQAYQIGTRTAATSLRLKNGETQVLAGLISDEERSSANRLPGLGDIPGLGRLFSSQSDSKNKTEIILLITPHIVRNLAQPQGAGLNVPAGSESSVGYRPALQLQKAEPRALSLSSNPPGGPRDTPPARGREAVPVELPEGVQDIASMHPFDMTPVVVETAPAAPVEAASNAPQAMPPSSVTLQPVAQ</sequence>
<dbReference type="Gene3D" id="3.30.1370.130">
    <property type="match status" value="1"/>
</dbReference>
<dbReference type="PRINTS" id="PR01032">
    <property type="entry name" value="PHAGEIV"/>
</dbReference>
<protein>
    <submittedName>
        <fullName evidence="10">General secretion pathway protein GspD</fullName>
    </submittedName>
</protein>
<dbReference type="AlphaFoldDB" id="A0A3E1R8U6"/>
<dbReference type="GO" id="GO:0015627">
    <property type="term" value="C:type II protein secretion system complex"/>
    <property type="evidence" value="ECO:0007669"/>
    <property type="project" value="TreeGrafter"/>
</dbReference>
<dbReference type="InterPro" id="IPR011990">
    <property type="entry name" value="TPR-like_helical_dom_sf"/>
</dbReference>
<organism evidence="10 11">
    <name type="scientific">Rhodoferax lacus</name>
    <dbReference type="NCBI Taxonomy" id="2184758"/>
    <lineage>
        <taxon>Bacteria</taxon>
        <taxon>Pseudomonadati</taxon>
        <taxon>Pseudomonadota</taxon>
        <taxon>Betaproteobacteria</taxon>
        <taxon>Burkholderiales</taxon>
        <taxon>Comamonadaceae</taxon>
        <taxon>Rhodoferax</taxon>
    </lineage>
</organism>
<dbReference type="PROSITE" id="PS51257">
    <property type="entry name" value="PROKAR_LIPOPROTEIN"/>
    <property type="match status" value="1"/>
</dbReference>
<evidence type="ECO:0000313" key="11">
    <source>
        <dbReference type="Proteomes" id="UP000260665"/>
    </source>
</evidence>
<evidence type="ECO:0000313" key="10">
    <source>
        <dbReference type="EMBL" id="RFO95784.1"/>
    </source>
</evidence>
<dbReference type="PRINTS" id="PR00811">
    <property type="entry name" value="BCTERIALGSPD"/>
</dbReference>
<dbReference type="InterPro" id="IPR038591">
    <property type="entry name" value="NolW-like_sf"/>
</dbReference>
<dbReference type="Gene3D" id="3.30.1370.120">
    <property type="match status" value="1"/>
</dbReference>
<dbReference type="Pfam" id="PF03958">
    <property type="entry name" value="Secretin_N"/>
    <property type="match status" value="1"/>
</dbReference>
<comment type="subcellular location">
    <subcellularLocation>
        <location evidence="5">Cell outer membrane</location>
    </subcellularLocation>
    <subcellularLocation>
        <location evidence="1">Membrane</location>
    </subcellularLocation>
</comment>
<evidence type="ECO:0000256" key="4">
    <source>
        <dbReference type="RuleBase" id="RU004003"/>
    </source>
</evidence>
<dbReference type="PANTHER" id="PTHR30332:SF17">
    <property type="entry name" value="TYPE IV PILIATION SYSTEM PROTEIN DR_0774-RELATED"/>
    <property type="match status" value="1"/>
</dbReference>
<dbReference type="InterPro" id="IPR001775">
    <property type="entry name" value="GspD/PilQ"/>
</dbReference>
<dbReference type="InterPro" id="IPR050810">
    <property type="entry name" value="Bact_Secretion_Sys_Channel"/>
</dbReference>
<feature type="compositionally biased region" description="Polar residues" evidence="6">
    <location>
        <begin position="677"/>
        <end position="694"/>
    </location>
</feature>
<proteinExistence type="inferred from homology"/>
<comment type="caution">
    <text evidence="10">The sequence shown here is derived from an EMBL/GenBank/DDBJ whole genome shotgun (WGS) entry which is preliminary data.</text>
</comment>
<evidence type="ECO:0000256" key="1">
    <source>
        <dbReference type="ARBA" id="ARBA00004370"/>
    </source>
</evidence>
<gene>
    <name evidence="10" type="ORF">DIC66_16485</name>
</gene>
<name>A0A3E1R8U6_9BURK</name>
<evidence type="ECO:0000256" key="5">
    <source>
        <dbReference type="RuleBase" id="RU004004"/>
    </source>
</evidence>
<evidence type="ECO:0000256" key="7">
    <source>
        <dbReference type="SAM" id="SignalP"/>
    </source>
</evidence>
<evidence type="ECO:0000259" key="8">
    <source>
        <dbReference type="Pfam" id="PF00263"/>
    </source>
</evidence>
<dbReference type="GO" id="GO:0009306">
    <property type="term" value="P:protein secretion"/>
    <property type="evidence" value="ECO:0007669"/>
    <property type="project" value="InterPro"/>
</dbReference>
<evidence type="ECO:0000256" key="6">
    <source>
        <dbReference type="SAM" id="MobiDB-lite"/>
    </source>
</evidence>
<feature type="domain" description="NolW-like" evidence="9">
    <location>
        <begin position="277"/>
        <end position="336"/>
    </location>
</feature>
<dbReference type="Pfam" id="PF00263">
    <property type="entry name" value="Secretin"/>
    <property type="match status" value="1"/>
</dbReference>
<evidence type="ECO:0000259" key="9">
    <source>
        <dbReference type="Pfam" id="PF03958"/>
    </source>
</evidence>
<dbReference type="EMBL" id="QFZK01000012">
    <property type="protein sequence ID" value="RFO95784.1"/>
    <property type="molecule type" value="Genomic_DNA"/>
</dbReference>
<feature type="region of interest" description="Disordered" evidence="6">
    <location>
        <begin position="615"/>
        <end position="637"/>
    </location>
</feature>
<dbReference type="PANTHER" id="PTHR30332">
    <property type="entry name" value="PROBABLE GENERAL SECRETION PATHWAY PROTEIN D"/>
    <property type="match status" value="1"/>
</dbReference>